<evidence type="ECO:0000259" key="3">
    <source>
        <dbReference type="Pfam" id="PF14111"/>
    </source>
</evidence>
<protein>
    <recommendedName>
        <fullName evidence="7">CCHC-type domain-containing protein</fullName>
    </recommendedName>
</protein>
<organism evidence="5 6">
    <name type="scientific">Hibiscus trionum</name>
    <name type="common">Flower of an hour</name>
    <dbReference type="NCBI Taxonomy" id="183268"/>
    <lineage>
        <taxon>Eukaryota</taxon>
        <taxon>Viridiplantae</taxon>
        <taxon>Streptophyta</taxon>
        <taxon>Embryophyta</taxon>
        <taxon>Tracheophyta</taxon>
        <taxon>Spermatophyta</taxon>
        <taxon>Magnoliopsida</taxon>
        <taxon>eudicotyledons</taxon>
        <taxon>Gunneridae</taxon>
        <taxon>Pentapetalae</taxon>
        <taxon>rosids</taxon>
        <taxon>malvids</taxon>
        <taxon>Malvales</taxon>
        <taxon>Malvaceae</taxon>
        <taxon>Malvoideae</taxon>
        <taxon>Hibiscus</taxon>
    </lineage>
</organism>
<dbReference type="InterPro" id="IPR025836">
    <property type="entry name" value="Zn_knuckle_CX2CX4HX4C"/>
</dbReference>
<dbReference type="EMBL" id="BSYR01000024">
    <property type="protein sequence ID" value="GMI90026.1"/>
    <property type="molecule type" value="Genomic_DNA"/>
</dbReference>
<evidence type="ECO:0000256" key="2">
    <source>
        <dbReference type="SAM" id="MobiDB-lite"/>
    </source>
</evidence>
<evidence type="ECO:0000259" key="4">
    <source>
        <dbReference type="Pfam" id="PF14392"/>
    </source>
</evidence>
<dbReference type="InterPro" id="IPR025558">
    <property type="entry name" value="DUF4283"/>
</dbReference>
<dbReference type="Proteomes" id="UP001165190">
    <property type="component" value="Unassembled WGS sequence"/>
</dbReference>
<dbReference type="InterPro" id="IPR040256">
    <property type="entry name" value="At4g02000-like"/>
</dbReference>
<keyword evidence="6" id="KW-1185">Reference proteome</keyword>
<reference evidence="5" key="1">
    <citation type="submission" date="2023-05" db="EMBL/GenBank/DDBJ databases">
        <title>Genome and transcriptome analyses reveal genes involved in the formation of fine ridges on petal epidermal cells in Hibiscus trionum.</title>
        <authorList>
            <person name="Koshimizu S."/>
            <person name="Masuda S."/>
            <person name="Ishii T."/>
            <person name="Shirasu K."/>
            <person name="Hoshino A."/>
            <person name="Arita M."/>
        </authorList>
    </citation>
    <scope>NUCLEOTIDE SEQUENCE</scope>
    <source>
        <strain evidence="5">Hamamatsu line</strain>
    </source>
</reference>
<comment type="caution">
    <text evidence="5">The sequence shown here is derived from an EMBL/GenBank/DDBJ whole genome shotgun (WGS) entry which is preliminary data.</text>
</comment>
<dbReference type="PANTHER" id="PTHR31286:SF178">
    <property type="entry name" value="DUF4283 DOMAIN-CONTAINING PROTEIN"/>
    <property type="match status" value="1"/>
</dbReference>
<evidence type="ECO:0000313" key="5">
    <source>
        <dbReference type="EMBL" id="GMI90026.1"/>
    </source>
</evidence>
<evidence type="ECO:0000256" key="1">
    <source>
        <dbReference type="SAM" id="Coils"/>
    </source>
</evidence>
<dbReference type="OrthoDB" id="994204at2759"/>
<feature type="domain" description="DUF4283" evidence="3">
    <location>
        <begin position="43"/>
        <end position="121"/>
    </location>
</feature>
<accession>A0A9W7I7L1</accession>
<feature type="region of interest" description="Disordered" evidence="2">
    <location>
        <begin position="344"/>
        <end position="366"/>
    </location>
</feature>
<name>A0A9W7I7L1_HIBTR</name>
<dbReference type="PANTHER" id="PTHR31286">
    <property type="entry name" value="GLYCINE-RICH CELL WALL STRUCTURAL PROTEIN 1.8-LIKE"/>
    <property type="match status" value="1"/>
</dbReference>
<gene>
    <name evidence="5" type="ORF">HRI_002671900</name>
</gene>
<evidence type="ECO:0000313" key="6">
    <source>
        <dbReference type="Proteomes" id="UP001165190"/>
    </source>
</evidence>
<evidence type="ECO:0008006" key="7">
    <source>
        <dbReference type="Google" id="ProtNLM"/>
    </source>
</evidence>
<sequence length="366" mass="41216">MSTSMEDEVARLMSDLKFSEEEMQDMDDSEMLLKNEVPGFDKWLVGRLVSPAIVDGGMLIRVFLAVWKSQPLEDASELGPNMFLFKFQKLEDRDFVLERVPWTFNGELMALQPFDGKLSPSEYNFSVFPIWVRIYDLPLVGMTVEIGKSLGSKFGECLMADFRKGEGRLGQYMSVRVEIDITKPLRRCVMFGRKCDGSPRVCWAKYERLPKFCFWCGIIGHVLELCPSLPENWKNEQLQYGDWLRVVFKSRSVTQGAPKPGLVHFSNGGLNIGRFKKANEVVDENAIAVSNISARGRNVIVSATKNRSSKRVLQGKFEVSNPMGPKKTRSMSAAVSNTVEVGVEALSPLKTPEPTVEADAQPRREP</sequence>
<dbReference type="AlphaFoldDB" id="A0A9W7I7L1"/>
<dbReference type="Pfam" id="PF14111">
    <property type="entry name" value="DUF4283"/>
    <property type="match status" value="1"/>
</dbReference>
<feature type="domain" description="Zinc knuckle CX2CX4HX4C" evidence="4">
    <location>
        <begin position="179"/>
        <end position="227"/>
    </location>
</feature>
<dbReference type="Pfam" id="PF14392">
    <property type="entry name" value="zf-CCHC_4"/>
    <property type="match status" value="1"/>
</dbReference>
<proteinExistence type="predicted"/>
<keyword evidence="1" id="KW-0175">Coiled coil</keyword>
<feature type="coiled-coil region" evidence="1">
    <location>
        <begin position="2"/>
        <end position="29"/>
    </location>
</feature>